<dbReference type="GO" id="GO:0050482">
    <property type="term" value="P:arachidonate secretion"/>
    <property type="evidence" value="ECO:0007669"/>
    <property type="project" value="InterPro"/>
</dbReference>
<dbReference type="GO" id="GO:0005509">
    <property type="term" value="F:calcium ion binding"/>
    <property type="evidence" value="ECO:0000318"/>
    <property type="project" value="GO_Central"/>
</dbReference>
<gene>
    <name evidence="5" type="primary">LOC100831578</name>
    <name evidence="4" type="ORF">BRADI_4g16650v3</name>
</gene>
<dbReference type="PROSITE" id="PS00118">
    <property type="entry name" value="PA2_HIS"/>
    <property type="match status" value="1"/>
</dbReference>
<dbReference type="Gene3D" id="1.20.90.10">
    <property type="entry name" value="Phospholipase A2 domain"/>
    <property type="match status" value="1"/>
</dbReference>
<dbReference type="RefSeq" id="XP_003575985.1">
    <property type="nucleotide sequence ID" value="XM_003575937.4"/>
</dbReference>
<feature type="signal peptide" evidence="3">
    <location>
        <begin position="1"/>
        <end position="22"/>
    </location>
</feature>
<dbReference type="GO" id="GO:0006644">
    <property type="term" value="P:phospholipid metabolic process"/>
    <property type="evidence" value="ECO:0007669"/>
    <property type="project" value="InterPro"/>
</dbReference>
<dbReference type="KEGG" id="bdi:100831578"/>
<dbReference type="OrthoDB" id="1932081at2759"/>
<evidence type="ECO:0000256" key="2">
    <source>
        <dbReference type="ARBA" id="ARBA00022525"/>
    </source>
</evidence>
<keyword evidence="6" id="KW-1185">Reference proteome</keyword>
<evidence type="ECO:0000313" key="4">
    <source>
        <dbReference type="EMBL" id="KQJ88265.1"/>
    </source>
</evidence>
<evidence type="ECO:0000313" key="6">
    <source>
        <dbReference type="Proteomes" id="UP000008810"/>
    </source>
</evidence>
<dbReference type="InterPro" id="IPR036444">
    <property type="entry name" value="PLipase_A2_dom_sf"/>
</dbReference>
<dbReference type="eggNOG" id="ENOG502RYYJ">
    <property type="taxonomic scope" value="Eukaryota"/>
</dbReference>
<dbReference type="FunFam" id="1.20.90.10:FF:000013">
    <property type="entry name" value="Phospholipase A2"/>
    <property type="match status" value="1"/>
</dbReference>
<organism evidence="4">
    <name type="scientific">Brachypodium distachyon</name>
    <name type="common">Purple false brome</name>
    <name type="synonym">Trachynia distachya</name>
    <dbReference type="NCBI Taxonomy" id="15368"/>
    <lineage>
        <taxon>Eukaryota</taxon>
        <taxon>Viridiplantae</taxon>
        <taxon>Streptophyta</taxon>
        <taxon>Embryophyta</taxon>
        <taxon>Tracheophyta</taxon>
        <taxon>Spermatophyta</taxon>
        <taxon>Magnoliopsida</taxon>
        <taxon>Liliopsida</taxon>
        <taxon>Poales</taxon>
        <taxon>Poaceae</taxon>
        <taxon>BOP clade</taxon>
        <taxon>Pooideae</taxon>
        <taxon>Stipodae</taxon>
        <taxon>Brachypodieae</taxon>
        <taxon>Brachypodium</taxon>
    </lineage>
</organism>
<evidence type="ECO:0008006" key="7">
    <source>
        <dbReference type="Google" id="ProtNLM"/>
    </source>
</evidence>
<feature type="chain" id="PRO_5014095378" description="Phospholipase A2" evidence="3">
    <location>
        <begin position="23"/>
        <end position="167"/>
    </location>
</feature>
<dbReference type="HOGENOM" id="CLU_115623_2_0_1"/>
<dbReference type="GeneID" id="100831578"/>
<dbReference type="Proteomes" id="UP000008810">
    <property type="component" value="Chromosome 4"/>
</dbReference>
<accession>I1IL78</accession>
<name>I1IL78_BRADI</name>
<dbReference type="AlphaFoldDB" id="I1IL78"/>
<keyword evidence="2" id="KW-0964">Secreted</keyword>
<dbReference type="GO" id="GO:0004623">
    <property type="term" value="F:phospholipase A2 activity"/>
    <property type="evidence" value="ECO:0000318"/>
    <property type="project" value="GO_Central"/>
</dbReference>
<dbReference type="OMA" id="NDYLNMW"/>
<evidence type="ECO:0000313" key="5">
    <source>
        <dbReference type="EnsemblPlants" id="KQJ88265"/>
    </source>
</evidence>
<proteinExistence type="predicted"/>
<sequence length="167" mass="17409">MHTGRLLPLLLLLLAAADRSLALGIFGAPPPSSDQDSSCSRTCESVYCSGTIEAPLMRYGKYCGVSYTGCPGEAPCDALDACCMLHDACVQATDNDYLNMWCNQSLLDCVAAVGTAASSAAAAGGAAVVWATFEGNRCNVTDVADEITAILEAAVYAERILHHRSAP</sequence>
<dbReference type="EnsemblPlants" id="KQJ88265">
    <property type="protein sequence ID" value="KQJ88265"/>
    <property type="gene ID" value="BRADI_4g16650v3"/>
</dbReference>
<reference evidence="4" key="2">
    <citation type="submission" date="2017-06" db="EMBL/GenBank/DDBJ databases">
        <title>WGS assembly of Brachypodium distachyon.</title>
        <authorList>
            <consortium name="The International Brachypodium Initiative"/>
            <person name="Lucas S."/>
            <person name="Harmon-Smith M."/>
            <person name="Lail K."/>
            <person name="Tice H."/>
            <person name="Grimwood J."/>
            <person name="Bruce D."/>
            <person name="Barry K."/>
            <person name="Shu S."/>
            <person name="Lindquist E."/>
            <person name="Wang M."/>
            <person name="Pitluck S."/>
            <person name="Vogel J.P."/>
            <person name="Garvin D.F."/>
            <person name="Mockler T.C."/>
            <person name="Schmutz J."/>
            <person name="Rokhsar D."/>
            <person name="Bevan M.W."/>
        </authorList>
    </citation>
    <scope>NUCLEOTIDE SEQUENCE</scope>
    <source>
        <strain evidence="4">Bd21</strain>
    </source>
</reference>
<dbReference type="GO" id="GO:0005576">
    <property type="term" value="C:extracellular region"/>
    <property type="evidence" value="ECO:0007669"/>
    <property type="project" value="UniProtKB-SubCell"/>
</dbReference>
<dbReference type="GO" id="GO:0008289">
    <property type="term" value="F:lipid binding"/>
    <property type="evidence" value="ECO:0000318"/>
    <property type="project" value="GO_Central"/>
</dbReference>
<comment type="subcellular location">
    <subcellularLocation>
        <location evidence="1">Secreted</location>
    </subcellularLocation>
</comment>
<evidence type="ECO:0000256" key="3">
    <source>
        <dbReference type="SAM" id="SignalP"/>
    </source>
</evidence>
<dbReference type="SUPFAM" id="SSF48619">
    <property type="entry name" value="Phospholipase A2, PLA2"/>
    <property type="match status" value="1"/>
</dbReference>
<dbReference type="STRING" id="15368.I1IL78"/>
<reference evidence="4 5" key="1">
    <citation type="journal article" date="2010" name="Nature">
        <title>Genome sequencing and analysis of the model grass Brachypodium distachyon.</title>
        <authorList>
            <consortium name="International Brachypodium Initiative"/>
        </authorList>
    </citation>
    <scope>NUCLEOTIDE SEQUENCE [LARGE SCALE GENOMIC DNA]</scope>
    <source>
        <strain evidence="4">Bd21</strain>
        <strain evidence="5">cv. Bd21</strain>
    </source>
</reference>
<evidence type="ECO:0000256" key="1">
    <source>
        <dbReference type="ARBA" id="ARBA00004613"/>
    </source>
</evidence>
<keyword evidence="3" id="KW-0732">Signal</keyword>
<protein>
    <recommendedName>
        <fullName evidence="7">Phospholipase A2</fullName>
    </recommendedName>
</protein>
<dbReference type="Gramene" id="KQJ88265">
    <property type="protein sequence ID" value="KQJ88265"/>
    <property type="gene ID" value="BRADI_4g16650v3"/>
</dbReference>
<reference evidence="5" key="3">
    <citation type="submission" date="2018-08" db="UniProtKB">
        <authorList>
            <consortium name="EnsemblPlants"/>
        </authorList>
    </citation>
    <scope>IDENTIFICATION</scope>
    <source>
        <strain evidence="5">cv. Bd21</strain>
    </source>
</reference>
<dbReference type="InterPro" id="IPR033113">
    <property type="entry name" value="PLA2_histidine"/>
</dbReference>
<dbReference type="EMBL" id="CM000883">
    <property type="protein sequence ID" value="KQJ88265.1"/>
    <property type="molecule type" value="Genomic_DNA"/>
</dbReference>